<dbReference type="Gene3D" id="3.30.420.40">
    <property type="match status" value="1"/>
</dbReference>
<dbReference type="InterPro" id="IPR006070">
    <property type="entry name" value="Sua5-like_dom"/>
</dbReference>
<dbReference type="InterPro" id="IPR001792">
    <property type="entry name" value="Acylphosphatase-like_dom"/>
</dbReference>
<dbReference type="InterPro" id="IPR051060">
    <property type="entry name" value="Carbamoyltrans_HypF-like"/>
</dbReference>
<dbReference type="GO" id="GO:0016874">
    <property type="term" value="F:ligase activity"/>
    <property type="evidence" value="ECO:0007669"/>
    <property type="project" value="UniProtKB-KW"/>
</dbReference>
<dbReference type="GO" id="GO:0003998">
    <property type="term" value="F:acylphosphatase activity"/>
    <property type="evidence" value="ECO:0007669"/>
    <property type="project" value="UniProtKB-EC"/>
</dbReference>
<accession>A0A9D1X316</accession>
<dbReference type="PROSITE" id="PS00150">
    <property type="entry name" value="ACYLPHOSPHATASE_1"/>
    <property type="match status" value="1"/>
</dbReference>
<dbReference type="Gene3D" id="3.30.110.120">
    <property type="match status" value="1"/>
</dbReference>
<dbReference type="PIRSF" id="PIRSF006256">
    <property type="entry name" value="CMPcnvr_hdrg_mat"/>
    <property type="match status" value="1"/>
</dbReference>
<dbReference type="SUPFAM" id="SSF54975">
    <property type="entry name" value="Acylphosphatase/BLUF domain-like"/>
    <property type="match status" value="1"/>
</dbReference>
<comment type="catalytic activity">
    <reaction evidence="11">
        <text>C-terminal L-cysteinyl-[HypE protein] + carbamoyl phosphate + ATP + H2O = C-terminal S-carboxamide-L-cysteinyl-[HypE protein] + AMP + phosphate + diphosphate + H(+)</text>
        <dbReference type="Rhea" id="RHEA:55636"/>
        <dbReference type="Rhea" id="RHEA-COMP:14247"/>
        <dbReference type="Rhea" id="RHEA-COMP:14392"/>
        <dbReference type="ChEBI" id="CHEBI:15377"/>
        <dbReference type="ChEBI" id="CHEBI:15378"/>
        <dbReference type="ChEBI" id="CHEBI:30616"/>
        <dbReference type="ChEBI" id="CHEBI:33019"/>
        <dbReference type="ChEBI" id="CHEBI:43474"/>
        <dbReference type="ChEBI" id="CHEBI:58228"/>
        <dbReference type="ChEBI" id="CHEBI:76913"/>
        <dbReference type="ChEBI" id="CHEBI:139126"/>
        <dbReference type="ChEBI" id="CHEBI:456215"/>
    </reaction>
</comment>
<keyword evidence="7" id="KW-0479">Metal-binding</keyword>
<reference evidence="16" key="1">
    <citation type="journal article" date="2021" name="PeerJ">
        <title>Extensive microbial diversity within the chicken gut microbiome revealed by metagenomics and culture.</title>
        <authorList>
            <person name="Gilroy R."/>
            <person name="Ravi A."/>
            <person name="Getino M."/>
            <person name="Pursley I."/>
            <person name="Horton D.L."/>
            <person name="Alikhan N.F."/>
            <person name="Baker D."/>
            <person name="Gharbi K."/>
            <person name="Hall N."/>
            <person name="Watson M."/>
            <person name="Adriaenssens E.M."/>
            <person name="Foster-Nyarko E."/>
            <person name="Jarju S."/>
            <person name="Secka A."/>
            <person name="Antonio M."/>
            <person name="Oren A."/>
            <person name="Chaudhuri R.R."/>
            <person name="La Ragione R."/>
            <person name="Hildebrand F."/>
            <person name="Pallen M.J."/>
        </authorList>
    </citation>
    <scope>NUCLEOTIDE SEQUENCE</scope>
    <source>
        <strain evidence="16">ChiSxjej3B15-1167</strain>
    </source>
</reference>
<organism evidence="16 17">
    <name type="scientific">Candidatus Anaerobutyricum stercoripullorum</name>
    <dbReference type="NCBI Taxonomy" id="2838456"/>
    <lineage>
        <taxon>Bacteria</taxon>
        <taxon>Bacillati</taxon>
        <taxon>Bacillota</taxon>
        <taxon>Clostridia</taxon>
        <taxon>Lachnospirales</taxon>
        <taxon>Lachnospiraceae</taxon>
        <taxon>Anaerobutyricum</taxon>
    </lineage>
</organism>
<evidence type="ECO:0000256" key="2">
    <source>
        <dbReference type="ARBA" id="ARBA00005614"/>
    </source>
</evidence>
<dbReference type="InterPro" id="IPR055128">
    <property type="entry name" value="HypF_C_2"/>
</dbReference>
<dbReference type="NCBIfam" id="TIGR00143">
    <property type="entry name" value="hypF"/>
    <property type="match status" value="1"/>
</dbReference>
<dbReference type="Pfam" id="PF22521">
    <property type="entry name" value="HypF_C_2"/>
    <property type="match status" value="2"/>
</dbReference>
<dbReference type="InterPro" id="IPR041440">
    <property type="entry name" value="HypF_C"/>
</dbReference>
<evidence type="ECO:0000256" key="12">
    <source>
        <dbReference type="PROSITE-ProRule" id="PRU00520"/>
    </source>
</evidence>
<evidence type="ECO:0000256" key="13">
    <source>
        <dbReference type="SAM" id="MobiDB-lite"/>
    </source>
</evidence>
<evidence type="ECO:0000259" key="14">
    <source>
        <dbReference type="PROSITE" id="PS51160"/>
    </source>
</evidence>
<comment type="similarity">
    <text evidence="2">Belongs to the acylphosphatase family.</text>
</comment>
<dbReference type="GO" id="GO:0051604">
    <property type="term" value="P:protein maturation"/>
    <property type="evidence" value="ECO:0007669"/>
    <property type="project" value="TreeGrafter"/>
</dbReference>
<evidence type="ECO:0000256" key="11">
    <source>
        <dbReference type="ARBA" id="ARBA00048220"/>
    </source>
</evidence>
<comment type="similarity">
    <text evidence="3">Belongs to the carbamoyltransferase HypF family.</text>
</comment>
<evidence type="ECO:0000256" key="6">
    <source>
        <dbReference type="ARBA" id="ARBA00022598"/>
    </source>
</evidence>
<evidence type="ECO:0000256" key="7">
    <source>
        <dbReference type="ARBA" id="ARBA00022723"/>
    </source>
</evidence>
<dbReference type="Pfam" id="PF17788">
    <property type="entry name" value="HypF_C"/>
    <property type="match status" value="1"/>
</dbReference>
<comment type="caution">
    <text evidence="16">The sequence shown here is derived from an EMBL/GenBank/DDBJ whole genome shotgun (WGS) entry which is preliminary data.</text>
</comment>
<feature type="domain" description="Acylphosphatase-like" evidence="14">
    <location>
        <begin position="5"/>
        <end position="94"/>
    </location>
</feature>
<comment type="pathway">
    <text evidence="1">Protein modification; [NiFe] hydrogenase maturation.</text>
</comment>
<dbReference type="PROSITE" id="PS51160">
    <property type="entry name" value="ACYLPHOSPHATASE_3"/>
    <property type="match status" value="1"/>
</dbReference>
<evidence type="ECO:0000313" key="16">
    <source>
        <dbReference type="EMBL" id="HIX72053.1"/>
    </source>
</evidence>
<dbReference type="InterPro" id="IPR017945">
    <property type="entry name" value="DHBP_synth_RibB-like_a/b_dom"/>
</dbReference>
<dbReference type="PANTHER" id="PTHR42959:SF1">
    <property type="entry name" value="CARBAMOYLTRANSFERASE HYPF"/>
    <property type="match status" value="1"/>
</dbReference>
<dbReference type="GO" id="GO:0008270">
    <property type="term" value="F:zinc ion binding"/>
    <property type="evidence" value="ECO:0007669"/>
    <property type="project" value="UniProtKB-KW"/>
</dbReference>
<dbReference type="EC" id="3.6.1.7" evidence="4 12"/>
<dbReference type="EMBL" id="DXEQ01000099">
    <property type="protein sequence ID" value="HIX72053.1"/>
    <property type="molecule type" value="Genomic_DNA"/>
</dbReference>
<dbReference type="PANTHER" id="PTHR42959">
    <property type="entry name" value="CARBAMOYLTRANSFERASE"/>
    <property type="match status" value="1"/>
</dbReference>
<evidence type="ECO:0000256" key="3">
    <source>
        <dbReference type="ARBA" id="ARBA00008097"/>
    </source>
</evidence>
<dbReference type="Proteomes" id="UP000886805">
    <property type="component" value="Unassembled WGS sequence"/>
</dbReference>
<evidence type="ECO:0000256" key="5">
    <source>
        <dbReference type="ARBA" id="ARBA00015991"/>
    </source>
</evidence>
<dbReference type="Pfam" id="PF00708">
    <property type="entry name" value="Acylphosphatase"/>
    <property type="match status" value="1"/>
</dbReference>
<evidence type="ECO:0000256" key="10">
    <source>
        <dbReference type="ARBA" id="ARBA00047645"/>
    </source>
</evidence>
<dbReference type="InterPro" id="IPR004421">
    <property type="entry name" value="Carbamoyltransferase_HypF"/>
</dbReference>
<gene>
    <name evidence="16" type="primary">hypF</name>
    <name evidence="16" type="ORF">H9849_03430</name>
</gene>
<dbReference type="Pfam" id="PF01300">
    <property type="entry name" value="Sua5_yciO_yrdC"/>
    <property type="match status" value="1"/>
</dbReference>
<keyword evidence="6 16" id="KW-0436">Ligase</keyword>
<evidence type="ECO:0000259" key="15">
    <source>
        <dbReference type="PROSITE" id="PS51163"/>
    </source>
</evidence>
<evidence type="ECO:0000256" key="4">
    <source>
        <dbReference type="ARBA" id="ARBA00012150"/>
    </source>
</evidence>
<feature type="active site" evidence="12">
    <location>
        <position position="38"/>
    </location>
</feature>
<dbReference type="PROSITE" id="PS51163">
    <property type="entry name" value="YRDC"/>
    <property type="match status" value="1"/>
</dbReference>
<feature type="active site" evidence="12">
    <location>
        <position position="20"/>
    </location>
</feature>
<dbReference type="InterPro" id="IPR011125">
    <property type="entry name" value="Znf_HypF"/>
</dbReference>
<evidence type="ECO:0000256" key="9">
    <source>
        <dbReference type="ARBA" id="ARBA00022833"/>
    </source>
</evidence>
<evidence type="ECO:0000256" key="1">
    <source>
        <dbReference type="ARBA" id="ARBA00004711"/>
    </source>
</evidence>
<name>A0A9D1X316_9FIRM</name>
<sequence length="855" mass="94427">MNEKTLCIRVFGIVQGVGFRPTVSRHAMAHGVRGSVCNMGPYVEIWAQGGEESLRDFCRDIREQPPERAVILKMDVEEMPEENTSVFDTFSIIESGKIQGDIFVSPDIAICDRCKEEMYDPHDRRYLHPFINCTCCGPRLTILDAMPYDRERTSMAEFPMCETCEWEYTHPETRRYDAQPVCCNDCGPEVYLLDNTTGNVPDAGSVAENVPETAGSTTENASGTAFDAAGTSAQSAAPGEKGRISGPEAIRRVRKVIRDGGIAAIKGIGGFHLCCDATNAEAVALLRRRKKRPVKPFAVMMKDMATVRRECGLNAAQEEMLDGHQKPILLLPRKTGGHICPEVAPGNPKVGVMLPYAPIQLLLFDYRDDTEVSDCLVMTSANTSGAPICRDDADAMKELAGLCDVILSHNRLIRIRADDTVMDFFRGEPYMIRRSRGYAPLPFMTSAPWKGEVLAVGGELKNTFCVGKNALFYPSPYIGDMGDVRTIRALHESVERMCRLLETKPVLVACDLHPGYNTTAAAETMGLPVLKVQHHYAHILSCMAENDWQEPVIGVSFDGTGYGTDGTIWGGEILLADYGGFTRLASIEPFRQSGGDLSAKEGWRIAVSLLLDLYGEERACELAKQWELCTGQEASLLCKMAGRGINTVTSTSAGRLFDAVSAILGICRSSTFEGEASTSLQFAAEEYLAQCMQTTGLEPVPAQQMYFEPERRQTKPLSHNGRIIREAEDTVKKAEDAGRNSDTRIYILQTHSLIRRMAEGRMAGESTGYLAWLFHWELAEMIVRTCVRLREHTGNHTVALSGGVYQNLLLLRYSAERLEEEGFHVLTHHLIPPNDGGICLGQAAAAMKYLQRQEI</sequence>
<dbReference type="AlphaFoldDB" id="A0A9D1X316"/>
<dbReference type="GO" id="GO:0016743">
    <property type="term" value="F:carboxyl- or carbamoyltransferase activity"/>
    <property type="evidence" value="ECO:0007669"/>
    <property type="project" value="InterPro"/>
</dbReference>
<dbReference type="Pfam" id="PF07503">
    <property type="entry name" value="zf-HYPF"/>
    <property type="match status" value="2"/>
</dbReference>
<dbReference type="InterPro" id="IPR017968">
    <property type="entry name" value="Acylphosphatase_CS"/>
</dbReference>
<comment type="catalytic activity">
    <reaction evidence="10 12">
        <text>an acyl phosphate + H2O = a carboxylate + phosphate + H(+)</text>
        <dbReference type="Rhea" id="RHEA:14965"/>
        <dbReference type="ChEBI" id="CHEBI:15377"/>
        <dbReference type="ChEBI" id="CHEBI:15378"/>
        <dbReference type="ChEBI" id="CHEBI:29067"/>
        <dbReference type="ChEBI" id="CHEBI:43474"/>
        <dbReference type="ChEBI" id="CHEBI:59918"/>
        <dbReference type="EC" id="3.6.1.7"/>
    </reaction>
</comment>
<evidence type="ECO:0000256" key="8">
    <source>
        <dbReference type="ARBA" id="ARBA00022771"/>
    </source>
</evidence>
<keyword evidence="12" id="KW-0378">Hydrolase</keyword>
<feature type="compositionally biased region" description="Polar residues" evidence="13">
    <location>
        <begin position="214"/>
        <end position="223"/>
    </location>
</feature>
<dbReference type="Gene3D" id="3.30.70.100">
    <property type="match status" value="1"/>
</dbReference>
<dbReference type="GO" id="GO:0003725">
    <property type="term" value="F:double-stranded RNA binding"/>
    <property type="evidence" value="ECO:0007669"/>
    <property type="project" value="InterPro"/>
</dbReference>
<dbReference type="InterPro" id="IPR036046">
    <property type="entry name" value="Acylphosphatase-like_dom_sf"/>
</dbReference>
<dbReference type="Gene3D" id="3.30.420.360">
    <property type="match status" value="1"/>
</dbReference>
<feature type="domain" description="YrdC-like" evidence="15">
    <location>
        <begin position="247"/>
        <end position="437"/>
    </location>
</feature>
<feature type="region of interest" description="Disordered" evidence="13">
    <location>
        <begin position="202"/>
        <end position="224"/>
    </location>
</feature>
<evidence type="ECO:0000313" key="17">
    <source>
        <dbReference type="Proteomes" id="UP000886805"/>
    </source>
</evidence>
<protein>
    <recommendedName>
        <fullName evidence="5 12">acylphosphatase</fullName>
        <ecNumber evidence="4 12">3.6.1.7</ecNumber>
    </recommendedName>
</protein>
<dbReference type="SUPFAM" id="SSF55821">
    <property type="entry name" value="YrdC/RibB"/>
    <property type="match status" value="1"/>
</dbReference>
<reference evidence="16" key="2">
    <citation type="submission" date="2021-04" db="EMBL/GenBank/DDBJ databases">
        <authorList>
            <person name="Gilroy R."/>
        </authorList>
    </citation>
    <scope>NUCLEOTIDE SEQUENCE</scope>
    <source>
        <strain evidence="16">ChiSxjej3B15-1167</strain>
    </source>
</reference>
<keyword evidence="8" id="KW-0863">Zinc-finger</keyword>
<dbReference type="Gene3D" id="3.90.870.30">
    <property type="match status" value="1"/>
</dbReference>
<keyword evidence="9" id="KW-0862">Zinc</keyword>
<proteinExistence type="inferred from homology"/>